<proteinExistence type="predicted"/>
<feature type="domain" description="YjiS-like" evidence="1">
    <location>
        <begin position="36"/>
        <end position="67"/>
    </location>
</feature>
<evidence type="ECO:0000313" key="2">
    <source>
        <dbReference type="EMBL" id="MXP65127.1"/>
    </source>
</evidence>
<dbReference type="Pfam" id="PF06568">
    <property type="entry name" value="YjiS-like"/>
    <property type="match status" value="1"/>
</dbReference>
<sequence>MAPPAMELPMPALAFPLPRLAQPCHNPDGPRGEGAWARALRWTADRRRLQEMDDRLLRDIGLTRADVAQDLPFRR</sequence>
<name>A0A845BIL1_9PROT</name>
<dbReference type="InterPro" id="IPR009506">
    <property type="entry name" value="YjiS-like"/>
</dbReference>
<dbReference type="EMBL" id="SNVJ01000018">
    <property type="protein sequence ID" value="MXP65127.1"/>
    <property type="molecule type" value="Genomic_DNA"/>
</dbReference>
<gene>
    <name evidence="2" type="ORF">E0493_17410</name>
</gene>
<organism evidence="2 3">
    <name type="scientific">Teichococcus coralli</name>
    <dbReference type="NCBI Taxonomy" id="2545983"/>
    <lineage>
        <taxon>Bacteria</taxon>
        <taxon>Pseudomonadati</taxon>
        <taxon>Pseudomonadota</taxon>
        <taxon>Alphaproteobacteria</taxon>
        <taxon>Acetobacterales</taxon>
        <taxon>Roseomonadaceae</taxon>
        <taxon>Roseomonas</taxon>
    </lineage>
</organism>
<evidence type="ECO:0000313" key="3">
    <source>
        <dbReference type="Proteomes" id="UP000460715"/>
    </source>
</evidence>
<protein>
    <submittedName>
        <fullName evidence="2">DUF1127 domain-containing protein</fullName>
    </submittedName>
</protein>
<dbReference type="Proteomes" id="UP000460715">
    <property type="component" value="Unassembled WGS sequence"/>
</dbReference>
<evidence type="ECO:0000259" key="1">
    <source>
        <dbReference type="Pfam" id="PF06568"/>
    </source>
</evidence>
<dbReference type="AlphaFoldDB" id="A0A845BIL1"/>
<keyword evidence="3" id="KW-1185">Reference proteome</keyword>
<comment type="caution">
    <text evidence="2">The sequence shown here is derived from an EMBL/GenBank/DDBJ whole genome shotgun (WGS) entry which is preliminary data.</text>
</comment>
<accession>A0A845BIL1</accession>
<reference evidence="2 3" key="1">
    <citation type="submission" date="2019-03" db="EMBL/GenBank/DDBJ databases">
        <title>Roseomonas sp. a novel Roseomonas species isolated from Sea whip Gorgonian.</title>
        <authorList>
            <person name="Li F."/>
            <person name="Pan X."/>
            <person name="Huang S."/>
            <person name="Li Z."/>
            <person name="Meng B."/>
        </authorList>
    </citation>
    <scope>NUCLEOTIDE SEQUENCE [LARGE SCALE GENOMIC DNA]</scope>
    <source>
        <strain evidence="2 3">M0104</strain>
    </source>
</reference>